<name>A0A0F2M368_SPOSC</name>
<dbReference type="PROSITE" id="PS00625">
    <property type="entry name" value="RCC1_1"/>
    <property type="match status" value="1"/>
</dbReference>
<evidence type="ECO:0000256" key="2">
    <source>
        <dbReference type="ARBA" id="ARBA00022737"/>
    </source>
</evidence>
<comment type="caution">
    <text evidence="6">The sequence shown here is derived from an EMBL/GenBank/DDBJ whole genome shotgun (WGS) entry which is preliminary data.</text>
</comment>
<dbReference type="GO" id="GO:0005085">
    <property type="term" value="F:guanyl-nucleotide exchange factor activity"/>
    <property type="evidence" value="ECO:0007669"/>
    <property type="project" value="TreeGrafter"/>
</dbReference>
<dbReference type="EMBL" id="AXCR01000007">
    <property type="protein sequence ID" value="KJR84158.1"/>
    <property type="molecule type" value="Genomic_DNA"/>
</dbReference>
<feature type="repeat" description="RCC1" evidence="3">
    <location>
        <begin position="417"/>
        <end position="487"/>
    </location>
</feature>
<feature type="compositionally biased region" description="Polar residues" evidence="4">
    <location>
        <begin position="50"/>
        <end position="60"/>
    </location>
</feature>
<evidence type="ECO:0000256" key="3">
    <source>
        <dbReference type="PROSITE-ProRule" id="PRU00235"/>
    </source>
</evidence>
<proteinExistence type="predicted"/>
<accession>A0A0F2M368</accession>
<dbReference type="InterPro" id="IPR009091">
    <property type="entry name" value="RCC1/BLIP-II"/>
</dbReference>
<dbReference type="Proteomes" id="UP000033710">
    <property type="component" value="Unassembled WGS sequence"/>
</dbReference>
<protein>
    <submittedName>
        <fullName evidence="6">Ran exchange factor Prp20/Pim1</fullName>
    </submittedName>
</protein>
<dbReference type="Gene3D" id="2.130.10.30">
    <property type="entry name" value="Regulator of chromosome condensation 1/beta-lactamase-inhibitor protein II"/>
    <property type="match status" value="1"/>
</dbReference>
<feature type="repeat" description="RCC1" evidence="3">
    <location>
        <begin position="289"/>
        <end position="353"/>
    </location>
</feature>
<dbReference type="InterPro" id="IPR051553">
    <property type="entry name" value="Ran_GTPase-activating"/>
</dbReference>
<gene>
    <name evidence="6" type="ORF">SPSK_09015</name>
</gene>
<dbReference type="PANTHER" id="PTHR45982">
    <property type="entry name" value="REGULATOR OF CHROMOSOME CONDENSATION"/>
    <property type="match status" value="1"/>
</dbReference>
<dbReference type="PANTHER" id="PTHR45982:SF1">
    <property type="entry name" value="REGULATOR OF CHROMOSOME CONDENSATION"/>
    <property type="match status" value="1"/>
</dbReference>
<keyword evidence="2" id="KW-0677">Repeat</keyword>
<organism evidence="6 7">
    <name type="scientific">Sporothrix schenckii 1099-18</name>
    <dbReference type="NCBI Taxonomy" id="1397361"/>
    <lineage>
        <taxon>Eukaryota</taxon>
        <taxon>Fungi</taxon>
        <taxon>Dikarya</taxon>
        <taxon>Ascomycota</taxon>
        <taxon>Pezizomycotina</taxon>
        <taxon>Sordariomycetes</taxon>
        <taxon>Sordariomycetidae</taxon>
        <taxon>Ophiostomatales</taxon>
        <taxon>Ophiostomataceae</taxon>
        <taxon>Sporothrix</taxon>
    </lineage>
</organism>
<feature type="repeat" description="RCC1" evidence="3">
    <location>
        <begin position="354"/>
        <end position="416"/>
    </location>
</feature>
<feature type="repeat" description="RCC1" evidence="3">
    <location>
        <begin position="492"/>
        <end position="549"/>
    </location>
</feature>
<dbReference type="PROSITE" id="PS00626">
    <property type="entry name" value="RCC1_2"/>
    <property type="match status" value="3"/>
</dbReference>
<reference evidence="6 7" key="1">
    <citation type="journal article" date="2014" name="BMC Genomics">
        <title>Comparative genomics of the major fungal agents of human and animal Sporotrichosis: Sporothrix schenckii and Sporothrix brasiliensis.</title>
        <authorList>
            <person name="Teixeira M.M."/>
            <person name="de Almeida L.G."/>
            <person name="Kubitschek-Barreira P."/>
            <person name="Alves F.L."/>
            <person name="Kioshima E.S."/>
            <person name="Abadio A.K."/>
            <person name="Fernandes L."/>
            <person name="Derengowski L.S."/>
            <person name="Ferreira K.S."/>
            <person name="Souza R.C."/>
            <person name="Ruiz J.C."/>
            <person name="de Andrade N.C."/>
            <person name="Paes H.C."/>
            <person name="Nicola A.M."/>
            <person name="Albuquerque P."/>
            <person name="Gerber A.L."/>
            <person name="Martins V.P."/>
            <person name="Peconick L.D."/>
            <person name="Neto A.V."/>
            <person name="Chaucanez C.B."/>
            <person name="Silva P.A."/>
            <person name="Cunha O.L."/>
            <person name="de Oliveira F.F."/>
            <person name="dos Santos T.C."/>
            <person name="Barros A.L."/>
            <person name="Soares M.A."/>
            <person name="de Oliveira L.M."/>
            <person name="Marini M.M."/>
            <person name="Villalobos-Duno H."/>
            <person name="Cunha M.M."/>
            <person name="de Hoog S."/>
            <person name="da Silveira J.F."/>
            <person name="Henrissat B."/>
            <person name="Nino-Vega G.A."/>
            <person name="Cisalpino P.S."/>
            <person name="Mora-Montes H.M."/>
            <person name="Almeida S.R."/>
            <person name="Stajich J.E."/>
            <person name="Lopes-Bezerra L.M."/>
            <person name="Vasconcelos A.T."/>
            <person name="Felipe M.S."/>
        </authorList>
    </citation>
    <scope>NUCLEOTIDE SEQUENCE [LARGE SCALE GENOMIC DNA]</scope>
    <source>
        <strain evidence="6 7">1099-18</strain>
    </source>
</reference>
<keyword evidence="1" id="KW-0344">Guanine-nucleotide releasing factor</keyword>
<feature type="compositionally biased region" description="Polar residues" evidence="4">
    <location>
        <begin position="177"/>
        <end position="186"/>
    </location>
</feature>
<feature type="region of interest" description="Disordered" evidence="4">
    <location>
        <begin position="153"/>
        <end position="189"/>
    </location>
</feature>
<dbReference type="GeneID" id="27670873"/>
<feature type="repeat" description="RCC1" evidence="3">
    <location>
        <begin position="213"/>
        <end position="273"/>
    </location>
</feature>
<dbReference type="SUPFAM" id="SSF50985">
    <property type="entry name" value="RCC1/BLIP-II"/>
    <property type="match status" value="1"/>
</dbReference>
<feature type="compositionally biased region" description="Acidic residues" evidence="4">
    <location>
        <begin position="165"/>
        <end position="174"/>
    </location>
</feature>
<feature type="region of interest" description="Disordered" evidence="4">
    <location>
        <begin position="1"/>
        <end position="60"/>
    </location>
</feature>
<dbReference type="RefSeq" id="XP_016586834.1">
    <property type="nucleotide sequence ID" value="XM_016735596.1"/>
</dbReference>
<dbReference type="GO" id="GO:0005737">
    <property type="term" value="C:cytoplasm"/>
    <property type="evidence" value="ECO:0007669"/>
    <property type="project" value="TreeGrafter"/>
</dbReference>
<dbReference type="PRINTS" id="PR00633">
    <property type="entry name" value="RCCNDNSATION"/>
</dbReference>
<reference evidence="6 7" key="2">
    <citation type="journal article" date="2015" name="Eukaryot. Cell">
        <title>Asexual propagation of a virulent clone complex in a human and feline outbreak of sporotrichosis.</title>
        <authorList>
            <person name="Teixeira Mde M."/>
            <person name="Rodrigues A.M."/>
            <person name="Tsui C.K."/>
            <person name="de Almeida L.G."/>
            <person name="Van Diepeningen A.D."/>
            <person name="van den Ende B.G."/>
            <person name="Fernandes G.F."/>
            <person name="Kano R."/>
            <person name="Hamelin R.C."/>
            <person name="Lopes-Bezerra L.M."/>
            <person name="Vasconcelos A.T."/>
            <person name="de Hoog S."/>
            <person name="de Camargo Z.P."/>
            <person name="Felipe M.S."/>
        </authorList>
    </citation>
    <scope>NUCLEOTIDE SEQUENCE [LARGE SCALE GENOMIC DNA]</scope>
    <source>
        <strain evidence="6 7">1099-18</strain>
    </source>
</reference>
<dbReference type="InterPro" id="IPR000408">
    <property type="entry name" value="Reg_chr_condens"/>
</dbReference>
<evidence type="ECO:0000313" key="7">
    <source>
        <dbReference type="Proteomes" id="UP000033710"/>
    </source>
</evidence>
<evidence type="ECO:0000256" key="1">
    <source>
        <dbReference type="ARBA" id="ARBA00022658"/>
    </source>
</evidence>
<dbReference type="KEGG" id="ssck:SPSK_09015"/>
<evidence type="ECO:0000256" key="4">
    <source>
        <dbReference type="SAM" id="MobiDB-lite"/>
    </source>
</evidence>
<feature type="repeat" description="RCC1" evidence="3">
    <location>
        <begin position="128"/>
        <end position="212"/>
    </location>
</feature>
<dbReference type="InterPro" id="IPR058923">
    <property type="entry name" value="RCC1-like_dom"/>
</dbReference>
<feature type="compositionally biased region" description="Basic residues" evidence="4">
    <location>
        <begin position="37"/>
        <end position="47"/>
    </location>
</feature>
<sequence>MVAATKKHGLAVDSTPAKRARRTNAAADIKRPEATNRARKRDTHARPGRTPSTPGTLNSPPTVVLDVFVFGDGEAGELGLGPHVTGADSPKLNPFLSASTTTAGATPAFDTVQVACGGMHSVALTRDNQIVTWGVNDLGALGRDTSWDGGFRTISAAGDGSGGDDSSDTSDDETLNPRESTPTAIPSTAFPEGTRFVQVAAGDNCTFALTDAGAVYGWGAFRAPNGETFFSADRAGGAASQLGFQRTPVRVPGLQGITQLAVGANHALALEGRASTQSAQPTQRTRPQTRLWTWGCGDQNQLGCRLLTRHGIHDPRGNALIGSGVPRMVALQHAGSLALVASGEYHSFAVGTDGRVWAWGLNSFGQTGAEPDIVRRPNDDNAELSVAVPTEVTALAHTGVVALAGGGQHSVALSADGRCLAWGRVDSGQLGLDLAAVAQDRLLADARGRIRACLVPTEIDLSIDGGPQANALATACGTGHTLIVTSAAGRAGHAAVFGTGFNAQMQLGLGASADEEVAVPTRLESKALQERSLTWTGAGGQFSMVAGPRRAVGALARAAR</sequence>
<dbReference type="AlphaFoldDB" id="A0A0F2M368"/>
<dbReference type="VEuPathDB" id="FungiDB:SPSK_09015"/>
<dbReference type="PROSITE" id="PS50012">
    <property type="entry name" value="RCC1_3"/>
    <property type="match status" value="7"/>
</dbReference>
<dbReference type="OrthoDB" id="61110at2759"/>
<evidence type="ECO:0000259" key="5">
    <source>
        <dbReference type="Pfam" id="PF25390"/>
    </source>
</evidence>
<dbReference type="Pfam" id="PF25390">
    <property type="entry name" value="WD40_RLD"/>
    <property type="match status" value="1"/>
</dbReference>
<feature type="repeat" description="RCC1" evidence="3">
    <location>
        <begin position="65"/>
        <end position="127"/>
    </location>
</feature>
<evidence type="ECO:0000313" key="6">
    <source>
        <dbReference type="EMBL" id="KJR84158.1"/>
    </source>
</evidence>
<feature type="domain" description="RCC1-like" evidence="5">
    <location>
        <begin position="66"/>
        <end position="545"/>
    </location>
</feature>